<dbReference type="Pfam" id="PF13637">
    <property type="entry name" value="Ank_4"/>
    <property type="match status" value="1"/>
</dbReference>
<dbReference type="InParanoid" id="V5HU33"/>
<comment type="caution">
    <text evidence="2">The sequence shown here is derived from an EMBL/GenBank/DDBJ whole genome shotgun (WGS) entry which is preliminary data.</text>
</comment>
<dbReference type="InterPro" id="IPR036770">
    <property type="entry name" value="Ankyrin_rpt-contain_sf"/>
</dbReference>
<dbReference type="Proteomes" id="UP000018001">
    <property type="component" value="Unassembled WGS sequence"/>
</dbReference>
<evidence type="ECO:0000259" key="1">
    <source>
        <dbReference type="Pfam" id="PF12697"/>
    </source>
</evidence>
<reference evidence="3" key="1">
    <citation type="journal article" date="2014" name="Genome Announc.">
        <title>Draft genome sequence of the formaldehyde-resistant fungus Byssochlamys spectabilis No. 5 (anamorph Paecilomyces variotii No. 5) (NBRC109023).</title>
        <authorList>
            <person name="Oka T."/>
            <person name="Ekino K."/>
            <person name="Fukuda K."/>
            <person name="Nomura Y."/>
        </authorList>
    </citation>
    <scope>NUCLEOTIDE SEQUENCE [LARGE SCALE GENOMIC DNA]</scope>
    <source>
        <strain evidence="3">No. 5 / NBRC 109023</strain>
    </source>
</reference>
<organism evidence="2 3">
    <name type="scientific">Byssochlamys spectabilis (strain No. 5 / NBRC 109023)</name>
    <name type="common">Paecilomyces variotii</name>
    <dbReference type="NCBI Taxonomy" id="1356009"/>
    <lineage>
        <taxon>Eukaryota</taxon>
        <taxon>Fungi</taxon>
        <taxon>Dikarya</taxon>
        <taxon>Ascomycota</taxon>
        <taxon>Pezizomycotina</taxon>
        <taxon>Eurotiomycetes</taxon>
        <taxon>Eurotiomycetidae</taxon>
        <taxon>Eurotiales</taxon>
        <taxon>Thermoascaceae</taxon>
        <taxon>Paecilomyces</taxon>
    </lineage>
</organism>
<dbReference type="InterPro" id="IPR052897">
    <property type="entry name" value="Sec-Metab_Biosynth_Hydrolase"/>
</dbReference>
<dbReference type="OrthoDB" id="1263307at2759"/>
<dbReference type="Gene3D" id="3.40.50.1820">
    <property type="entry name" value="alpha/beta hydrolase"/>
    <property type="match status" value="1"/>
</dbReference>
<dbReference type="AlphaFoldDB" id="V5HU33"/>
<dbReference type="PANTHER" id="PTHR37017">
    <property type="entry name" value="AB HYDROLASE-1 DOMAIN-CONTAINING PROTEIN-RELATED"/>
    <property type="match status" value="1"/>
</dbReference>
<dbReference type="HOGENOM" id="CLU_344172_0_0_1"/>
<dbReference type="Pfam" id="PF12697">
    <property type="entry name" value="Abhydrolase_6"/>
    <property type="match status" value="1"/>
</dbReference>
<accession>V5HU33</accession>
<evidence type="ECO:0000313" key="2">
    <source>
        <dbReference type="EMBL" id="GAD93090.1"/>
    </source>
</evidence>
<proteinExistence type="predicted"/>
<name>V5HU33_BYSSN</name>
<dbReference type="InterPro" id="IPR002110">
    <property type="entry name" value="Ankyrin_rpt"/>
</dbReference>
<keyword evidence="3" id="KW-1185">Reference proteome</keyword>
<dbReference type="eggNOG" id="KOG0504">
    <property type="taxonomic scope" value="Eukaryota"/>
</dbReference>
<evidence type="ECO:0000313" key="3">
    <source>
        <dbReference type="Proteomes" id="UP000018001"/>
    </source>
</evidence>
<dbReference type="InterPro" id="IPR000073">
    <property type="entry name" value="AB_hydrolase_1"/>
</dbReference>
<dbReference type="SMART" id="SM00248">
    <property type="entry name" value="ANK"/>
    <property type="match status" value="6"/>
</dbReference>
<gene>
    <name evidence="2" type="ORF">PVAR5_1690</name>
</gene>
<dbReference type="SUPFAM" id="SSF53474">
    <property type="entry name" value="alpha/beta-Hydrolases"/>
    <property type="match status" value="1"/>
</dbReference>
<dbReference type="PANTHER" id="PTHR37017:SF11">
    <property type="entry name" value="ESTERASE_LIPASE_THIOESTERASE DOMAIN-CONTAINING PROTEIN"/>
    <property type="match status" value="1"/>
</dbReference>
<dbReference type="Gene3D" id="1.25.40.20">
    <property type="entry name" value="Ankyrin repeat-containing domain"/>
    <property type="match status" value="1"/>
</dbReference>
<dbReference type="SUPFAM" id="SSF48403">
    <property type="entry name" value="Ankyrin repeat"/>
    <property type="match status" value="1"/>
</dbReference>
<dbReference type="InterPro" id="IPR029058">
    <property type="entry name" value="AB_hydrolase_fold"/>
</dbReference>
<feature type="domain" description="AB hydrolase-1" evidence="1">
    <location>
        <begin position="6"/>
        <end position="250"/>
    </location>
</feature>
<protein>
    <recommendedName>
        <fullName evidence="1">AB hydrolase-1 domain-containing protein</fullName>
    </recommendedName>
</protein>
<sequence>MDKPTILVAPGGFTLPELYNDVIAHVASKGYSIQALHLPSVGYKTNLPGTMQDDAAFIASEISKHADEGKDIVLIGHSYGGTPATESTKGLSKVDRQRQGLPGGLVRLAYISCIILPVGEFDASVIMPDNMLHRNAPFEITIDDDGWLHQTGTEAANSYVFNDLPKEEAEKWAKMNTRHSGSTFPPTLTHAGFKDVPISYLLCTKDLAQEPDLQRASIAMMEKQIGGKVDVTEIDAGHAPNASRPKEVADWIISIAERKNQYTKKLKDWRIAKNSKASIWKSVDRKMRKRELAGKESNVLLYGRLQSRAKVQKEIARNVTFTSTFEDTDAPTPEEVSVLTPPADNFVPSSHRVYIDNLPSMKFKRELQSFIHGPSRKSMPLENNEYATIRPSRLGSAQHRQYLLDFLHTIDEIAKDLPDFLHTMDVIAEDPPDSAILLPGTLNNKCGGIFPHLLPEAMDYEKNPLAVCDTDVSISTIWNIMNHYITMAVNNLLPPSLTDSFLKVIVNHEILVALSDICSPISPFLKIFLRRLFPSAVRSGDTLLAGKIMEYGIHPDSFPTRPSPFAIAVRNNDLAMIELLCTAGATPKIRSADILDKSFRVPLWGPKRIQILHMLLSHGADPECFIMNEKRGFPLVDAALRGGLDAVNLLVQHGANVNNYVRGYYGTALQAAKINGYWKVEERLIQLGADPNPIRELFHWKSSWDDSDPHLQLLAEYRDLNESQAIDSAVARLQRAAMEGRIAVTIVLLRLGVDVAATFQGKTAIDRAAERGRFDMLQLLLNEYQGSEDLRTVCDRAASYAQKEGHVEISEWLKEYPVSDRI</sequence>
<dbReference type="EMBL" id="BAUL01000044">
    <property type="protein sequence ID" value="GAD93090.1"/>
    <property type="molecule type" value="Genomic_DNA"/>
</dbReference>